<dbReference type="InterPro" id="IPR011066">
    <property type="entry name" value="MscS_channel_C_sf"/>
</dbReference>
<feature type="transmembrane region" description="Helical" evidence="6">
    <location>
        <begin position="38"/>
        <end position="59"/>
    </location>
</feature>
<feature type="transmembrane region" description="Helical" evidence="6">
    <location>
        <begin position="79"/>
        <end position="97"/>
    </location>
</feature>
<accession>U2F2Y2</accession>
<dbReference type="Gene3D" id="3.30.70.100">
    <property type="match status" value="1"/>
</dbReference>
<feature type="domain" description="Mechanosensitive ion channel MscS" evidence="7">
    <location>
        <begin position="124"/>
        <end position="195"/>
    </location>
</feature>
<reference evidence="8 9" key="1">
    <citation type="journal article" date="2011" name="J. Bacteriol.">
        <title>Genome sequence of Halorhabdus tiamatea, the first archaeon isolated from a deep-sea anoxic brine lake.</title>
        <authorList>
            <person name="Antunes A."/>
            <person name="Alam I."/>
            <person name="Bajic V.B."/>
            <person name="Stingl U."/>
        </authorList>
    </citation>
    <scope>NUCLEOTIDE SEQUENCE [LARGE SCALE GENOMIC DNA]</scope>
    <source>
        <strain evidence="8 9">SARL4B</strain>
    </source>
</reference>
<sequence>MARRLSSALVVLAVASALSALAVGRAGVPWFGPDGEALLVEGLTVLAILSAAFGSYWLVLAYLASHAVDKRRRHDARNVLRLAFGIVATVATLGALTDQWVGMLVSLGVVGFAITFALQQPLFSLIGWFYILVNRPYQVGDRIAIEDTRGDVVSIGFFVTEVWEIDGELVSTNQPSGRIITVPNSGVLSSHVVNFYGEGVPYVWNELSVQVAYETDLDFATDVMIDVADDHLGEEMAREIAKYRDRLAETPVELDVVEEPTVNVRQAESWVELRLRYLVHPRRGTRARNAMYEAILRRFNDNPDRVGFPVSRSR</sequence>
<keyword evidence="2" id="KW-1003">Cell membrane</keyword>
<evidence type="ECO:0000256" key="2">
    <source>
        <dbReference type="ARBA" id="ARBA00022475"/>
    </source>
</evidence>
<dbReference type="GO" id="GO:0008381">
    <property type="term" value="F:mechanosensitive monoatomic ion channel activity"/>
    <property type="evidence" value="ECO:0007669"/>
    <property type="project" value="InterPro"/>
</dbReference>
<evidence type="ECO:0000256" key="1">
    <source>
        <dbReference type="ARBA" id="ARBA00004651"/>
    </source>
</evidence>
<name>U2F2Y2_9EURY</name>
<dbReference type="PANTHER" id="PTHR30221">
    <property type="entry name" value="SMALL-CONDUCTANCE MECHANOSENSITIVE CHANNEL"/>
    <property type="match status" value="1"/>
</dbReference>
<comment type="subcellular location">
    <subcellularLocation>
        <location evidence="1">Cell membrane</location>
        <topology evidence="1">Multi-pass membrane protein</topology>
    </subcellularLocation>
</comment>
<proteinExistence type="predicted"/>
<dbReference type="RefSeq" id="WP_008525352.1">
    <property type="nucleotide sequence ID" value="NC_021921.1"/>
</dbReference>
<keyword evidence="4 6" id="KW-1133">Transmembrane helix</keyword>
<evidence type="ECO:0000256" key="6">
    <source>
        <dbReference type="SAM" id="Phobius"/>
    </source>
</evidence>
<dbReference type="InterPro" id="IPR010920">
    <property type="entry name" value="LSM_dom_sf"/>
</dbReference>
<dbReference type="Gene3D" id="1.10.287.1260">
    <property type="match status" value="1"/>
</dbReference>
<feature type="transmembrane region" description="Helical" evidence="6">
    <location>
        <begin position="103"/>
        <end position="133"/>
    </location>
</feature>
<keyword evidence="3 6" id="KW-0812">Transmembrane</keyword>
<dbReference type="Pfam" id="PF00924">
    <property type="entry name" value="MS_channel_2nd"/>
    <property type="match status" value="1"/>
</dbReference>
<dbReference type="eggNOG" id="arCOG01569">
    <property type="taxonomic scope" value="Archaea"/>
</dbReference>
<dbReference type="PATRIC" id="fig|1033806.13.peg.2932"/>
<dbReference type="STRING" id="1033806.HTIA_2760"/>
<dbReference type="GO" id="GO:0005886">
    <property type="term" value="C:plasma membrane"/>
    <property type="evidence" value="ECO:0007669"/>
    <property type="project" value="UniProtKB-SubCell"/>
</dbReference>
<keyword evidence="5 6" id="KW-0472">Membrane</keyword>
<evidence type="ECO:0000256" key="4">
    <source>
        <dbReference type="ARBA" id="ARBA00022989"/>
    </source>
</evidence>
<evidence type="ECO:0000313" key="9">
    <source>
        <dbReference type="Proteomes" id="UP000003861"/>
    </source>
</evidence>
<dbReference type="GeneID" id="23798694"/>
<evidence type="ECO:0000256" key="3">
    <source>
        <dbReference type="ARBA" id="ARBA00022692"/>
    </source>
</evidence>
<dbReference type="EMBL" id="AFNT02000059">
    <property type="protein sequence ID" value="ERJ04745.1"/>
    <property type="molecule type" value="Genomic_DNA"/>
</dbReference>
<dbReference type="PANTHER" id="PTHR30221:SF1">
    <property type="entry name" value="SMALL-CONDUCTANCE MECHANOSENSITIVE CHANNEL"/>
    <property type="match status" value="1"/>
</dbReference>
<dbReference type="SUPFAM" id="SSF82689">
    <property type="entry name" value="Mechanosensitive channel protein MscS (YggB), C-terminal domain"/>
    <property type="match status" value="1"/>
</dbReference>
<evidence type="ECO:0000259" key="7">
    <source>
        <dbReference type="Pfam" id="PF00924"/>
    </source>
</evidence>
<dbReference type="OrthoDB" id="11475at2157"/>
<dbReference type="InterPro" id="IPR006685">
    <property type="entry name" value="MscS_channel_2nd"/>
</dbReference>
<dbReference type="InterPro" id="IPR023408">
    <property type="entry name" value="MscS_beta-dom_sf"/>
</dbReference>
<dbReference type="Gene3D" id="2.30.30.60">
    <property type="match status" value="1"/>
</dbReference>
<comment type="caution">
    <text evidence="8">The sequence shown here is derived from an EMBL/GenBank/DDBJ whole genome shotgun (WGS) entry which is preliminary data.</text>
</comment>
<dbReference type="InterPro" id="IPR045275">
    <property type="entry name" value="MscS_archaea/bacteria_type"/>
</dbReference>
<organism evidence="8 9">
    <name type="scientific">Halorhabdus tiamatea SARL4B</name>
    <dbReference type="NCBI Taxonomy" id="1033806"/>
    <lineage>
        <taxon>Archaea</taxon>
        <taxon>Methanobacteriati</taxon>
        <taxon>Methanobacteriota</taxon>
        <taxon>Stenosarchaea group</taxon>
        <taxon>Halobacteria</taxon>
        <taxon>Halobacteriales</taxon>
        <taxon>Haloarculaceae</taxon>
        <taxon>Halorhabdus</taxon>
    </lineage>
</organism>
<evidence type="ECO:0000256" key="5">
    <source>
        <dbReference type="ARBA" id="ARBA00023136"/>
    </source>
</evidence>
<protein>
    <submittedName>
        <fullName evidence="8">MscS Mechanosensitive ion channel protein</fullName>
    </submittedName>
</protein>
<dbReference type="Proteomes" id="UP000003861">
    <property type="component" value="Unassembled WGS sequence"/>
</dbReference>
<evidence type="ECO:0000313" key="8">
    <source>
        <dbReference type="EMBL" id="ERJ04745.1"/>
    </source>
</evidence>
<dbReference type="SUPFAM" id="SSF50182">
    <property type="entry name" value="Sm-like ribonucleoproteins"/>
    <property type="match status" value="1"/>
</dbReference>
<gene>
    <name evidence="8" type="ORF">HLRTI_003306</name>
</gene>
<dbReference type="AlphaFoldDB" id="U2F2Y2"/>
<reference evidence="8 9" key="2">
    <citation type="journal article" date="2013" name="PLoS ONE">
        <title>INDIGO - INtegrated Data Warehouse of MIcrobial GenOmes with Examples from the Red Sea Extremophiles.</title>
        <authorList>
            <person name="Alam I."/>
            <person name="Antunes A."/>
            <person name="Kamau A.A."/>
            <person name="Ba Alawi W."/>
            <person name="Kalkatawi M."/>
            <person name="Stingl U."/>
            <person name="Bajic V.B."/>
        </authorList>
    </citation>
    <scope>NUCLEOTIDE SEQUENCE [LARGE SCALE GENOMIC DNA]</scope>
    <source>
        <strain evidence="8 9">SARL4B</strain>
    </source>
</reference>